<keyword evidence="1" id="KW-0812">Transmembrane</keyword>
<evidence type="ECO:0000313" key="2">
    <source>
        <dbReference type="EMBL" id="MBB1070167.1"/>
    </source>
</evidence>
<feature type="transmembrane region" description="Helical" evidence="1">
    <location>
        <begin position="184"/>
        <end position="206"/>
    </location>
</feature>
<keyword evidence="1" id="KW-0472">Membrane</keyword>
<evidence type="ECO:0000313" key="4">
    <source>
        <dbReference type="Proteomes" id="UP000518316"/>
    </source>
</evidence>
<dbReference type="Proteomes" id="UP000547628">
    <property type="component" value="Unassembled WGS sequence"/>
</dbReference>
<keyword evidence="1" id="KW-1133">Transmembrane helix</keyword>
<reference evidence="4 5" key="1">
    <citation type="submission" date="2020-07" db="EMBL/GenBank/DDBJ databases">
        <title>Description of Limosilactobacillus balticus sp. nov., Limosilactobacillus agrestis sp. nov., Limosilactobacillus albertensis sp. nov., Limosilactobacillus rudii sp. nov., Limosilactobacillus fastidiosus sp. nov., five novel Limosilactobacillus species isolated from the vertebrate gastrointestinal tract, and proposal of 6 subspecies of Limosilactobacillus reuteri adapted to the gastrointestinal tract of specific vertebrate hosts.</title>
        <authorList>
            <person name="Li F."/>
            <person name="Cheng C."/>
            <person name="Zheng J."/>
            <person name="Quevedo R.M."/>
            <person name="Li J."/>
            <person name="Roos S."/>
            <person name="Gaenzle M.G."/>
            <person name="Walter J."/>
        </authorList>
    </citation>
    <scope>NUCLEOTIDE SEQUENCE [LARGE SCALE GENOMIC DNA]</scope>
    <source>
        <strain evidence="3 5">Lr3000</strain>
        <strain evidence="2 4">RRLNB_1_1</strain>
    </source>
</reference>
<evidence type="ECO:0000313" key="3">
    <source>
        <dbReference type="EMBL" id="MBB1124294.1"/>
    </source>
</evidence>
<dbReference type="AlphaFoldDB" id="A0A7W3Y967"/>
<evidence type="ECO:0000313" key="5">
    <source>
        <dbReference type="Proteomes" id="UP000547628"/>
    </source>
</evidence>
<dbReference type="EMBL" id="JACIVD010000070">
    <property type="protein sequence ID" value="MBB1124294.1"/>
    <property type="molecule type" value="Genomic_DNA"/>
</dbReference>
<accession>A0A7W3Y967</accession>
<comment type="caution">
    <text evidence="2">The sequence shown here is derived from an EMBL/GenBank/DDBJ whole genome shotgun (WGS) entry which is preliminary data.</text>
</comment>
<dbReference type="RefSeq" id="WP_182598658.1">
    <property type="nucleotide sequence ID" value="NZ_JACIVC010000064.1"/>
</dbReference>
<organism evidence="2 4">
    <name type="scientific">Limosilactobacillus albertensis</name>
    <dbReference type="NCBI Taxonomy" id="2759752"/>
    <lineage>
        <taxon>Bacteria</taxon>
        <taxon>Bacillati</taxon>
        <taxon>Bacillota</taxon>
        <taxon>Bacilli</taxon>
        <taxon>Lactobacillales</taxon>
        <taxon>Lactobacillaceae</taxon>
        <taxon>Limosilactobacillus</taxon>
    </lineage>
</organism>
<proteinExistence type="predicted"/>
<sequence length="211" mass="23154">MKEYRLKDLSSSFWKGLAITIILAIIGGVCMGLLAKHKQNTTYTAERSVVISHKISENELNQGNNQQPIVIADLNMMDTYSDVVQDKQVAIASRKYLSKKLKHQYSAETIKDDVNAITHPQSLVMKIKVRTDSASDSVALVNAVAKGFQEELPKIQPGAGQVHILSKATTGDIETNTTPNKKKYIVVGIALGALVGIVISFVAVTWKKYLK</sequence>
<dbReference type="EMBL" id="JACIVC010000064">
    <property type="protein sequence ID" value="MBB1070167.1"/>
    <property type="molecule type" value="Genomic_DNA"/>
</dbReference>
<evidence type="ECO:0000256" key="1">
    <source>
        <dbReference type="SAM" id="Phobius"/>
    </source>
</evidence>
<dbReference type="PANTHER" id="PTHR32309">
    <property type="entry name" value="TYROSINE-PROTEIN KINASE"/>
    <property type="match status" value="1"/>
</dbReference>
<dbReference type="Proteomes" id="UP000518316">
    <property type="component" value="Unassembled WGS sequence"/>
</dbReference>
<gene>
    <name evidence="2" type="ORF">H5S40_08375</name>
    <name evidence="3" type="ORF">H5S41_10060</name>
</gene>
<keyword evidence="4" id="KW-1185">Reference proteome</keyword>
<dbReference type="PANTHER" id="PTHR32309:SF31">
    <property type="entry name" value="CAPSULAR EXOPOLYSACCHARIDE FAMILY"/>
    <property type="match status" value="1"/>
</dbReference>
<dbReference type="InterPro" id="IPR050445">
    <property type="entry name" value="Bact_polysacc_biosynth/exp"/>
</dbReference>
<name>A0A7W3Y967_9LACO</name>
<feature type="transmembrane region" description="Helical" evidence="1">
    <location>
        <begin position="12"/>
        <end position="34"/>
    </location>
</feature>
<protein>
    <submittedName>
        <fullName evidence="2">Chain-length determining protein</fullName>
    </submittedName>
</protein>